<gene>
    <name evidence="1" type="ORF">L6452_30719</name>
</gene>
<reference evidence="1 2" key="2">
    <citation type="journal article" date="2022" name="Mol. Ecol. Resour.">
        <title>The genomes of chicory, endive, great burdock and yacon provide insights into Asteraceae paleo-polyploidization history and plant inulin production.</title>
        <authorList>
            <person name="Fan W."/>
            <person name="Wang S."/>
            <person name="Wang H."/>
            <person name="Wang A."/>
            <person name="Jiang F."/>
            <person name="Liu H."/>
            <person name="Zhao H."/>
            <person name="Xu D."/>
            <person name="Zhang Y."/>
        </authorList>
    </citation>
    <scope>NUCLEOTIDE SEQUENCE [LARGE SCALE GENOMIC DNA]</scope>
    <source>
        <strain evidence="2">cv. Niubang</strain>
    </source>
</reference>
<evidence type="ECO:0000313" key="1">
    <source>
        <dbReference type="EMBL" id="KAI3697624.1"/>
    </source>
</evidence>
<organism evidence="1 2">
    <name type="scientific">Arctium lappa</name>
    <name type="common">Greater burdock</name>
    <name type="synonym">Lappa major</name>
    <dbReference type="NCBI Taxonomy" id="4217"/>
    <lineage>
        <taxon>Eukaryota</taxon>
        <taxon>Viridiplantae</taxon>
        <taxon>Streptophyta</taxon>
        <taxon>Embryophyta</taxon>
        <taxon>Tracheophyta</taxon>
        <taxon>Spermatophyta</taxon>
        <taxon>Magnoliopsida</taxon>
        <taxon>eudicotyledons</taxon>
        <taxon>Gunneridae</taxon>
        <taxon>Pentapetalae</taxon>
        <taxon>asterids</taxon>
        <taxon>campanulids</taxon>
        <taxon>Asterales</taxon>
        <taxon>Asteraceae</taxon>
        <taxon>Carduoideae</taxon>
        <taxon>Cardueae</taxon>
        <taxon>Arctiinae</taxon>
        <taxon>Arctium</taxon>
    </lineage>
</organism>
<comment type="caution">
    <text evidence="1">The sequence shown here is derived from an EMBL/GenBank/DDBJ whole genome shotgun (WGS) entry which is preliminary data.</text>
</comment>
<name>A0ACB8ZIU6_ARCLA</name>
<reference evidence="2" key="1">
    <citation type="journal article" date="2022" name="Mol. Ecol. Resour.">
        <title>The genomes of chicory, endive, great burdock and yacon provide insights into Asteraceae palaeo-polyploidization history and plant inulin production.</title>
        <authorList>
            <person name="Fan W."/>
            <person name="Wang S."/>
            <person name="Wang H."/>
            <person name="Wang A."/>
            <person name="Jiang F."/>
            <person name="Liu H."/>
            <person name="Zhao H."/>
            <person name="Xu D."/>
            <person name="Zhang Y."/>
        </authorList>
    </citation>
    <scope>NUCLEOTIDE SEQUENCE [LARGE SCALE GENOMIC DNA]</scope>
    <source>
        <strain evidence="2">cv. Niubang</strain>
    </source>
</reference>
<proteinExistence type="predicted"/>
<accession>A0ACB8ZIU6</accession>
<sequence length="89" mass="10142">MLKVSPWKGIIRFGKRGKLSPRFLGPFPIIERVGLQAYKIELPPEMSGIHPTFHVCYLRKCLAEVENVFGSFDLRIHVFFNGALVRGTI</sequence>
<dbReference type="Proteomes" id="UP001055879">
    <property type="component" value="Linkage Group LG10"/>
</dbReference>
<evidence type="ECO:0000313" key="2">
    <source>
        <dbReference type="Proteomes" id="UP001055879"/>
    </source>
</evidence>
<protein>
    <submittedName>
        <fullName evidence="1">Uncharacterized protein</fullName>
    </submittedName>
</protein>
<dbReference type="EMBL" id="CM042056">
    <property type="protein sequence ID" value="KAI3697624.1"/>
    <property type="molecule type" value="Genomic_DNA"/>
</dbReference>
<keyword evidence="2" id="KW-1185">Reference proteome</keyword>